<sequence length="401" mass="45089">MPANSLHIKQARKRNTSRAPSAHHEAAVTVARHKQDPLKTIEETPDHTPYSFLDSLPGMACQIRLDTQGALHLPYVSEGCLDLLGLSATELKQHPERLIKYLHADDAASFHQSMQHSARHATPWNWEGRTLLPPDGEIKWVNLRAKYRKTDLLGTHWKGLVVNITQNKQAEIELVHSRQQLRELSSHIENIKEEERTRIAREIHDEIGVLLTALKMDLAWMRQRFPSDDGALQEKSQVMANLLDTAGIAANNLVHSLRPGSLDCFGIVAAIEIEATEFTKRTATPCKIIKSSDNLDVSDEQSITLFRVFQETLNNIMKHAQARRVQVKISQSATDQIDKYVELIVSDDGCGFDEAARNKPRSFGLRGIQERIRQLDGTLSITSRPGKGTKIAVRLPKNGQR</sequence>
<dbReference type="GO" id="GO:0046983">
    <property type="term" value="F:protein dimerization activity"/>
    <property type="evidence" value="ECO:0007669"/>
    <property type="project" value="InterPro"/>
</dbReference>
<dbReference type="eggNOG" id="COG4585">
    <property type="taxonomic scope" value="Bacteria"/>
</dbReference>
<accession>D9SF40</accession>
<keyword evidence="2 8" id="KW-0418">Kinase</keyword>
<dbReference type="Pfam" id="PF02518">
    <property type="entry name" value="HATPase_c"/>
    <property type="match status" value="1"/>
</dbReference>
<keyword evidence="4" id="KW-0175">Coiled coil</keyword>
<dbReference type="InterPro" id="IPR005467">
    <property type="entry name" value="His_kinase_dom"/>
</dbReference>
<dbReference type="PROSITE" id="PS50112">
    <property type="entry name" value="PAS"/>
    <property type="match status" value="1"/>
</dbReference>
<dbReference type="GO" id="GO:0016020">
    <property type="term" value="C:membrane"/>
    <property type="evidence" value="ECO:0007669"/>
    <property type="project" value="InterPro"/>
</dbReference>
<dbReference type="SUPFAM" id="SSF55874">
    <property type="entry name" value="ATPase domain of HSP90 chaperone/DNA topoisomerase II/histidine kinase"/>
    <property type="match status" value="1"/>
</dbReference>
<protein>
    <submittedName>
        <fullName evidence="8">PAS/PAC sensor signal transduction histidine kinase</fullName>
    </submittedName>
</protein>
<dbReference type="InterPro" id="IPR050482">
    <property type="entry name" value="Sensor_HK_TwoCompSys"/>
</dbReference>
<dbReference type="PANTHER" id="PTHR24421">
    <property type="entry name" value="NITRATE/NITRITE SENSOR PROTEIN NARX-RELATED"/>
    <property type="match status" value="1"/>
</dbReference>
<dbReference type="InterPro" id="IPR035965">
    <property type="entry name" value="PAS-like_dom_sf"/>
</dbReference>
<dbReference type="Proteomes" id="UP000001235">
    <property type="component" value="Chromosome"/>
</dbReference>
<dbReference type="InterPro" id="IPR000014">
    <property type="entry name" value="PAS"/>
</dbReference>
<dbReference type="AlphaFoldDB" id="D9SF40"/>
<evidence type="ECO:0000256" key="3">
    <source>
        <dbReference type="ARBA" id="ARBA00023012"/>
    </source>
</evidence>
<keyword evidence="3" id="KW-0902">Two-component regulatory system</keyword>
<dbReference type="KEGG" id="gca:Galf_1109"/>
<feature type="domain" description="Histidine kinase" evidence="6">
    <location>
        <begin position="305"/>
        <end position="399"/>
    </location>
</feature>
<gene>
    <name evidence="8" type="ordered locus">Galf_1109</name>
</gene>
<feature type="coiled-coil region" evidence="4">
    <location>
        <begin position="167"/>
        <end position="194"/>
    </location>
</feature>
<feature type="domain" description="PAS" evidence="7">
    <location>
        <begin position="65"/>
        <end position="121"/>
    </location>
</feature>
<dbReference type="SUPFAM" id="SSF55785">
    <property type="entry name" value="PYP-like sensor domain (PAS domain)"/>
    <property type="match status" value="1"/>
</dbReference>
<dbReference type="InterPro" id="IPR003594">
    <property type="entry name" value="HATPase_dom"/>
</dbReference>
<dbReference type="OrthoDB" id="9813412at2"/>
<dbReference type="Pfam" id="PF07730">
    <property type="entry name" value="HisKA_3"/>
    <property type="match status" value="1"/>
</dbReference>
<dbReference type="Pfam" id="PF08447">
    <property type="entry name" value="PAS_3"/>
    <property type="match status" value="1"/>
</dbReference>
<reference evidence="8 9" key="1">
    <citation type="submission" date="2010-08" db="EMBL/GenBank/DDBJ databases">
        <title>Complete sequence of Gallionella capsiferriformans ES-2.</title>
        <authorList>
            <consortium name="US DOE Joint Genome Institute"/>
            <person name="Lucas S."/>
            <person name="Copeland A."/>
            <person name="Lapidus A."/>
            <person name="Cheng J.-F."/>
            <person name="Bruce D."/>
            <person name="Goodwin L."/>
            <person name="Pitluck S."/>
            <person name="Chertkov O."/>
            <person name="Davenport K.W."/>
            <person name="Detter J.C."/>
            <person name="Han C."/>
            <person name="Tapia R."/>
            <person name="Land M."/>
            <person name="Hauser L."/>
            <person name="Chang Y.-J."/>
            <person name="Jeffries C."/>
            <person name="Kyrpides N."/>
            <person name="Ivanova N."/>
            <person name="Mikhailova N."/>
            <person name="Shelobolina E.S."/>
            <person name="Picardal F."/>
            <person name="Roden E."/>
            <person name="Emerson D."/>
            <person name="Woyke T."/>
        </authorList>
    </citation>
    <scope>NUCLEOTIDE SEQUENCE [LARGE SCALE GENOMIC DNA]</scope>
    <source>
        <strain evidence="8 9">ES-2</strain>
    </source>
</reference>
<dbReference type="NCBIfam" id="TIGR00229">
    <property type="entry name" value="sensory_box"/>
    <property type="match status" value="1"/>
</dbReference>
<evidence type="ECO:0000256" key="4">
    <source>
        <dbReference type="SAM" id="Coils"/>
    </source>
</evidence>
<keyword evidence="9" id="KW-1185">Reference proteome</keyword>
<dbReference type="InterPro" id="IPR036890">
    <property type="entry name" value="HATPase_C_sf"/>
</dbReference>
<organism evidence="8 9">
    <name type="scientific">Gallionella capsiferriformans (strain ES-2)</name>
    <name type="common">Gallionella ferruginea capsiferriformans (strain ES-2)</name>
    <dbReference type="NCBI Taxonomy" id="395494"/>
    <lineage>
        <taxon>Bacteria</taxon>
        <taxon>Pseudomonadati</taxon>
        <taxon>Pseudomonadota</taxon>
        <taxon>Betaproteobacteria</taxon>
        <taxon>Nitrosomonadales</taxon>
        <taxon>Gallionellaceae</taxon>
        <taxon>Gallionella</taxon>
    </lineage>
</organism>
<dbReference type="STRING" id="395494.Galf_1109"/>
<evidence type="ECO:0000259" key="7">
    <source>
        <dbReference type="PROSITE" id="PS50112"/>
    </source>
</evidence>
<evidence type="ECO:0000259" key="6">
    <source>
        <dbReference type="PROSITE" id="PS50109"/>
    </source>
</evidence>
<dbReference type="PANTHER" id="PTHR24421:SF59">
    <property type="entry name" value="OXYGEN SENSOR HISTIDINE KINASE NREB"/>
    <property type="match status" value="1"/>
</dbReference>
<dbReference type="InterPro" id="IPR011712">
    <property type="entry name" value="Sig_transdc_His_kin_sub3_dim/P"/>
</dbReference>
<dbReference type="HOGENOM" id="CLU_000445_114_0_4"/>
<keyword evidence="1" id="KW-0808">Transferase</keyword>
<dbReference type="Gene3D" id="3.30.565.10">
    <property type="entry name" value="Histidine kinase-like ATPase, C-terminal domain"/>
    <property type="match status" value="1"/>
</dbReference>
<dbReference type="CDD" id="cd00130">
    <property type="entry name" value="PAS"/>
    <property type="match status" value="1"/>
</dbReference>
<dbReference type="Gene3D" id="1.20.5.1930">
    <property type="match status" value="1"/>
</dbReference>
<proteinExistence type="predicted"/>
<dbReference type="PROSITE" id="PS50109">
    <property type="entry name" value="HIS_KIN"/>
    <property type="match status" value="1"/>
</dbReference>
<dbReference type="EMBL" id="CP002159">
    <property type="protein sequence ID" value="ADL55137.1"/>
    <property type="molecule type" value="Genomic_DNA"/>
</dbReference>
<evidence type="ECO:0000256" key="2">
    <source>
        <dbReference type="ARBA" id="ARBA00022777"/>
    </source>
</evidence>
<evidence type="ECO:0000256" key="1">
    <source>
        <dbReference type="ARBA" id="ARBA00022679"/>
    </source>
</evidence>
<dbReference type="InterPro" id="IPR013655">
    <property type="entry name" value="PAS_fold_3"/>
</dbReference>
<feature type="region of interest" description="Disordered" evidence="5">
    <location>
        <begin position="1"/>
        <end position="29"/>
    </location>
</feature>
<name>D9SF40_GALCS</name>
<evidence type="ECO:0000256" key="5">
    <source>
        <dbReference type="SAM" id="MobiDB-lite"/>
    </source>
</evidence>
<dbReference type="SMART" id="SM00387">
    <property type="entry name" value="HATPase_c"/>
    <property type="match status" value="1"/>
</dbReference>
<evidence type="ECO:0000313" key="8">
    <source>
        <dbReference type="EMBL" id="ADL55137.1"/>
    </source>
</evidence>
<dbReference type="Gene3D" id="3.30.450.20">
    <property type="entry name" value="PAS domain"/>
    <property type="match status" value="1"/>
</dbReference>
<evidence type="ECO:0000313" key="9">
    <source>
        <dbReference type="Proteomes" id="UP000001235"/>
    </source>
</evidence>
<dbReference type="CDD" id="cd16917">
    <property type="entry name" value="HATPase_UhpB-NarQ-NarX-like"/>
    <property type="match status" value="1"/>
</dbReference>
<dbReference type="GO" id="GO:0000155">
    <property type="term" value="F:phosphorelay sensor kinase activity"/>
    <property type="evidence" value="ECO:0007669"/>
    <property type="project" value="InterPro"/>
</dbReference>